<evidence type="ECO:0000256" key="7">
    <source>
        <dbReference type="SAM" id="SignalP"/>
    </source>
</evidence>
<keyword evidence="3" id="KW-0626">Porin</keyword>
<keyword evidence="9" id="KW-1185">Reference proteome</keyword>
<comment type="similarity">
    <text evidence="1">Belongs to the alphaproteobacteria porin family.</text>
</comment>
<keyword evidence="5" id="KW-0175">Coiled coil</keyword>
<keyword evidence="3" id="KW-0812">Transmembrane</keyword>
<keyword evidence="7" id="KW-0732">Signal</keyword>
<proteinExistence type="inferred from homology"/>
<dbReference type="STRING" id="1760988.SAMN02949497_0444"/>
<reference evidence="8 9" key="1">
    <citation type="submission" date="2016-12" db="EMBL/GenBank/DDBJ databases">
        <authorList>
            <person name="Song W.-J."/>
            <person name="Kurnit D.M."/>
        </authorList>
    </citation>
    <scope>NUCLEOTIDE SEQUENCE [LARGE SCALE GENOMIC DNA]</scope>
    <source>
        <strain evidence="8 9">175</strain>
    </source>
</reference>
<dbReference type="AlphaFoldDB" id="A0A1Y6DD10"/>
<evidence type="ECO:0000256" key="2">
    <source>
        <dbReference type="ARBA" id="ARBA00022448"/>
    </source>
</evidence>
<feature type="compositionally biased region" description="Pro residues" evidence="6">
    <location>
        <begin position="85"/>
        <end position="96"/>
    </location>
</feature>
<gene>
    <name evidence="8" type="ORF">SAMN02949497_0444</name>
</gene>
<evidence type="ECO:0000256" key="4">
    <source>
        <dbReference type="ARBA" id="ARBA00023136"/>
    </source>
</evidence>
<feature type="coiled-coil region" evidence="5">
    <location>
        <begin position="23"/>
        <end position="57"/>
    </location>
</feature>
<feature type="chain" id="PRO_5013074197" evidence="7">
    <location>
        <begin position="23"/>
        <end position="477"/>
    </location>
</feature>
<feature type="compositionally biased region" description="Low complexity" evidence="6">
    <location>
        <begin position="58"/>
        <end position="84"/>
    </location>
</feature>
<protein>
    <submittedName>
        <fullName evidence="8">Porin subfamily protein</fullName>
    </submittedName>
</protein>
<evidence type="ECO:0000313" key="8">
    <source>
        <dbReference type="EMBL" id="SMF97415.1"/>
    </source>
</evidence>
<evidence type="ECO:0000313" key="9">
    <source>
        <dbReference type="Proteomes" id="UP000192923"/>
    </source>
</evidence>
<sequence>MAKVFALVLAWALGGWSVPARAEEDLRALVEGLRTQMSELKRQAEQSNARIADLEKQLAQAKPAPAKPATVPTLGAPVAATAPTTPSPKPDNPKPPVTVGDAKGTFKVPGTDTSIGIGGFIKLDAIYNSVSDGSNKLGNQLLVPSQIPSGSVRANKNSQFLFNPKETRLWVKSFTPSAWGDINTFLEVDFYGSADTYTYTPRLRHAYGTLGHFLAGQTWTTFLNVQVIPDTLDLGGPVGSIFYLRQPMLRWTQPFTLAGTPLNLQIAAESPRSRLWEAPQNQAAADGYGFVQPDDDRYPDMIARLNFVPTWGNFSLSAMARQIRSASLPGGHVQQAWGGAVSLAGKVQTYDLDNLRFMLNYGDVLGRYASINTFEDAAVDATGQLRLVTTYSGMVAYQHWWNQTWRTNAAYGFEQSEQPVFVAGSMTRQAQSVHVNLLWSPTLQTTLGLEYIYATRNLIDGQNGDLNRVQFSTRFDF</sequence>
<name>A0A1Y6DD10_9GAMM</name>
<evidence type="ECO:0000256" key="6">
    <source>
        <dbReference type="SAM" id="MobiDB-lite"/>
    </source>
</evidence>
<keyword evidence="4" id="KW-0472">Membrane</keyword>
<dbReference type="OrthoDB" id="190887at2"/>
<evidence type="ECO:0000256" key="1">
    <source>
        <dbReference type="ARBA" id="ARBA00009521"/>
    </source>
</evidence>
<evidence type="ECO:0000256" key="3">
    <source>
        <dbReference type="ARBA" id="ARBA00023114"/>
    </source>
</evidence>
<feature type="region of interest" description="Disordered" evidence="6">
    <location>
        <begin position="58"/>
        <end position="105"/>
    </location>
</feature>
<dbReference type="Pfam" id="PF02530">
    <property type="entry name" value="Porin_2"/>
    <property type="match status" value="1"/>
</dbReference>
<dbReference type="Proteomes" id="UP000192923">
    <property type="component" value="Unassembled WGS sequence"/>
</dbReference>
<dbReference type="SUPFAM" id="SSF56935">
    <property type="entry name" value="Porins"/>
    <property type="match status" value="1"/>
</dbReference>
<dbReference type="GO" id="GO:0046930">
    <property type="term" value="C:pore complex"/>
    <property type="evidence" value="ECO:0007669"/>
    <property type="project" value="UniProtKB-KW"/>
</dbReference>
<dbReference type="EMBL" id="FXAM01000002">
    <property type="protein sequence ID" value="SMF97415.1"/>
    <property type="molecule type" value="Genomic_DNA"/>
</dbReference>
<dbReference type="GO" id="GO:0015288">
    <property type="term" value="F:porin activity"/>
    <property type="evidence" value="ECO:0007669"/>
    <property type="project" value="UniProtKB-KW"/>
</dbReference>
<keyword evidence="2" id="KW-0813">Transport</keyword>
<organism evidence="8 9">
    <name type="scientific">Methylomagnum ishizawai</name>
    <dbReference type="NCBI Taxonomy" id="1760988"/>
    <lineage>
        <taxon>Bacteria</taxon>
        <taxon>Pseudomonadati</taxon>
        <taxon>Pseudomonadota</taxon>
        <taxon>Gammaproteobacteria</taxon>
        <taxon>Methylococcales</taxon>
        <taxon>Methylococcaceae</taxon>
        <taxon>Methylomagnum</taxon>
    </lineage>
</organism>
<evidence type="ECO:0000256" key="5">
    <source>
        <dbReference type="SAM" id="Coils"/>
    </source>
</evidence>
<dbReference type="RefSeq" id="WP_085216451.1">
    <property type="nucleotide sequence ID" value="NZ_FXAM01000002.1"/>
</dbReference>
<keyword evidence="3" id="KW-0406">Ion transport</keyword>
<dbReference type="InterPro" id="IPR003684">
    <property type="entry name" value="Porin_alphabac"/>
</dbReference>
<accession>A0A1Y6DD10</accession>
<feature type="signal peptide" evidence="7">
    <location>
        <begin position="1"/>
        <end position="22"/>
    </location>
</feature>